<dbReference type="RefSeq" id="WP_054061695.1">
    <property type="nucleotide sequence ID" value="NZ_JSYZ01000001.1"/>
</dbReference>
<accession>A0A0M9GKM8</accession>
<name>A0A0M9GKM8_9PSED</name>
<sequence>MHVISRKPFSDAARAYPNDVEAIDRTYRVLRSGDFDTPQALRKVFPSLDNFKYKDKWWVLDIGGNNLRLIAFIEFRDNRLYVKHIVTHAEYDKLCKRYRKEAD</sequence>
<gene>
    <name evidence="1" type="ORF">PF66_00227</name>
</gene>
<keyword evidence="2" id="KW-1185">Reference proteome</keyword>
<dbReference type="InterPro" id="IPR018669">
    <property type="entry name" value="Toxin_HigB"/>
</dbReference>
<dbReference type="Pfam" id="PF09907">
    <property type="entry name" value="HigB_toxin"/>
    <property type="match status" value="1"/>
</dbReference>
<proteinExistence type="predicted"/>
<dbReference type="GO" id="GO:0003723">
    <property type="term" value="F:RNA binding"/>
    <property type="evidence" value="ECO:0007669"/>
    <property type="project" value="InterPro"/>
</dbReference>
<protein>
    <recommendedName>
        <fullName evidence="3">mRNA interferase HigB</fullName>
    </recommendedName>
</protein>
<dbReference type="OrthoDB" id="9799912at2"/>
<comment type="caution">
    <text evidence="1">The sequence shown here is derived from an EMBL/GenBank/DDBJ whole genome shotgun (WGS) entry which is preliminary data.</text>
</comment>
<evidence type="ECO:0000313" key="1">
    <source>
        <dbReference type="EMBL" id="KPA93298.1"/>
    </source>
</evidence>
<evidence type="ECO:0000313" key="2">
    <source>
        <dbReference type="Proteomes" id="UP000037931"/>
    </source>
</evidence>
<dbReference type="PATRIC" id="fig|50340.43.peg.230"/>
<organism evidence="1 2">
    <name type="scientific">Pseudomonas asplenii</name>
    <dbReference type="NCBI Taxonomy" id="53407"/>
    <lineage>
        <taxon>Bacteria</taxon>
        <taxon>Pseudomonadati</taxon>
        <taxon>Pseudomonadota</taxon>
        <taxon>Gammaproteobacteria</taxon>
        <taxon>Pseudomonadales</taxon>
        <taxon>Pseudomonadaceae</taxon>
        <taxon>Pseudomonas</taxon>
    </lineage>
</organism>
<dbReference type="GO" id="GO:0110001">
    <property type="term" value="C:toxin-antitoxin complex"/>
    <property type="evidence" value="ECO:0007669"/>
    <property type="project" value="InterPro"/>
</dbReference>
<evidence type="ECO:0008006" key="3">
    <source>
        <dbReference type="Google" id="ProtNLM"/>
    </source>
</evidence>
<reference evidence="1 2" key="1">
    <citation type="journal article" date="2015" name="PLoS ONE">
        <title>Rice-Infecting Pseudomonas Genomes Are Highly Accessorized and Harbor Multiple Putative Virulence Mechanisms to Cause Sheath Brown Rot.</title>
        <authorList>
            <person name="Quibod I.L."/>
            <person name="Grande G."/>
            <person name="Oreiro E.G."/>
            <person name="Borja F.N."/>
            <person name="Dossa G.S."/>
            <person name="Mauleon R."/>
            <person name="Cruz C.V."/>
            <person name="Oliva R."/>
        </authorList>
    </citation>
    <scope>NUCLEOTIDE SEQUENCE [LARGE SCALE GENOMIC DNA]</scope>
    <source>
        <strain evidence="1 2">IRRI 6609</strain>
    </source>
</reference>
<dbReference type="EMBL" id="JSYZ01000001">
    <property type="protein sequence ID" value="KPA93298.1"/>
    <property type="molecule type" value="Genomic_DNA"/>
</dbReference>
<dbReference type="GO" id="GO:0004519">
    <property type="term" value="F:endonuclease activity"/>
    <property type="evidence" value="ECO:0007669"/>
    <property type="project" value="InterPro"/>
</dbReference>
<dbReference type="AlphaFoldDB" id="A0A0M9GKM8"/>
<dbReference type="STRING" id="50340.PF66_00227"/>
<dbReference type="Proteomes" id="UP000037931">
    <property type="component" value="Unassembled WGS sequence"/>
</dbReference>